<dbReference type="PANTHER" id="PTHR34001">
    <property type="entry name" value="BLL7405 PROTEIN"/>
    <property type="match status" value="1"/>
</dbReference>
<organism evidence="7 8">
    <name type="scientific">Methylopila musalis</name>
    <dbReference type="NCBI Taxonomy" id="1134781"/>
    <lineage>
        <taxon>Bacteria</taxon>
        <taxon>Pseudomonadati</taxon>
        <taxon>Pseudomonadota</taxon>
        <taxon>Alphaproteobacteria</taxon>
        <taxon>Hyphomicrobiales</taxon>
        <taxon>Methylopilaceae</taxon>
        <taxon>Methylopila</taxon>
    </lineage>
</organism>
<comment type="subcellular location">
    <subcellularLocation>
        <location evidence="1">Cell outer membrane</location>
    </subcellularLocation>
</comment>
<feature type="domain" description="Outer membrane protein beta-barrel" evidence="6">
    <location>
        <begin position="2"/>
        <end position="137"/>
    </location>
</feature>
<evidence type="ECO:0000256" key="5">
    <source>
        <dbReference type="ARBA" id="ARBA00038306"/>
    </source>
</evidence>
<dbReference type="SUPFAM" id="SSF56925">
    <property type="entry name" value="OMPA-like"/>
    <property type="match status" value="1"/>
</dbReference>
<evidence type="ECO:0000313" key="8">
    <source>
        <dbReference type="Proteomes" id="UP001597171"/>
    </source>
</evidence>
<protein>
    <submittedName>
        <fullName evidence="7">Outer membrane protein</fullName>
    </submittedName>
</protein>
<dbReference type="PANTHER" id="PTHR34001:SF3">
    <property type="entry name" value="BLL7405 PROTEIN"/>
    <property type="match status" value="1"/>
</dbReference>
<proteinExistence type="inferred from homology"/>
<keyword evidence="2" id="KW-0732">Signal</keyword>
<dbReference type="InterPro" id="IPR027385">
    <property type="entry name" value="Beta-barrel_OMP"/>
</dbReference>
<dbReference type="Gene3D" id="2.40.160.20">
    <property type="match status" value="1"/>
</dbReference>
<comment type="caution">
    <text evidence="7">The sequence shown here is derived from an EMBL/GenBank/DDBJ whole genome shotgun (WGS) entry which is preliminary data.</text>
</comment>
<dbReference type="EMBL" id="JBHTMX010000234">
    <property type="protein sequence ID" value="MFD1333461.1"/>
    <property type="molecule type" value="Genomic_DNA"/>
</dbReference>
<sequence length="137" mass="14353">GGLAAGYGWRSSPWAFGVEGDVTIGGFDGRAQGGRFETGALGGVRARVGYAFDRFVVYGAAGAAFASVEYVRGGARDSAVHFGWSLGVGAEADLGGGVSARADYIYVDLDRRSYRSDRELTLAPEGGLARIGLNYRF</sequence>
<dbReference type="Proteomes" id="UP001597171">
    <property type="component" value="Unassembled WGS sequence"/>
</dbReference>
<evidence type="ECO:0000313" key="7">
    <source>
        <dbReference type="EMBL" id="MFD1333461.1"/>
    </source>
</evidence>
<comment type="similarity">
    <text evidence="5">Belongs to the Omp25/RopB family.</text>
</comment>
<evidence type="ECO:0000256" key="1">
    <source>
        <dbReference type="ARBA" id="ARBA00004442"/>
    </source>
</evidence>
<evidence type="ECO:0000256" key="3">
    <source>
        <dbReference type="ARBA" id="ARBA00023136"/>
    </source>
</evidence>
<accession>A0ABW3ZAS9</accession>
<keyword evidence="8" id="KW-1185">Reference proteome</keyword>
<keyword evidence="4" id="KW-0998">Cell outer membrane</keyword>
<dbReference type="RefSeq" id="WP_378777033.1">
    <property type="nucleotide sequence ID" value="NZ_JBHTMX010000234.1"/>
</dbReference>
<evidence type="ECO:0000256" key="4">
    <source>
        <dbReference type="ARBA" id="ARBA00023237"/>
    </source>
</evidence>
<feature type="non-terminal residue" evidence="7">
    <location>
        <position position="1"/>
    </location>
</feature>
<name>A0ABW3ZAS9_9HYPH</name>
<evidence type="ECO:0000256" key="2">
    <source>
        <dbReference type="ARBA" id="ARBA00022729"/>
    </source>
</evidence>
<dbReference type="InterPro" id="IPR011250">
    <property type="entry name" value="OMP/PagP_B-barrel"/>
</dbReference>
<dbReference type="Pfam" id="PF13505">
    <property type="entry name" value="OMP_b-brl"/>
    <property type="match status" value="1"/>
</dbReference>
<reference evidence="8" key="1">
    <citation type="journal article" date="2019" name="Int. J. Syst. Evol. Microbiol.">
        <title>The Global Catalogue of Microorganisms (GCM) 10K type strain sequencing project: providing services to taxonomists for standard genome sequencing and annotation.</title>
        <authorList>
            <consortium name="The Broad Institute Genomics Platform"/>
            <consortium name="The Broad Institute Genome Sequencing Center for Infectious Disease"/>
            <person name="Wu L."/>
            <person name="Ma J."/>
        </authorList>
    </citation>
    <scope>NUCLEOTIDE SEQUENCE [LARGE SCALE GENOMIC DNA]</scope>
    <source>
        <strain evidence="8">CCUG 61696</strain>
    </source>
</reference>
<gene>
    <name evidence="7" type="ORF">ACFQ4O_15785</name>
</gene>
<evidence type="ECO:0000259" key="6">
    <source>
        <dbReference type="Pfam" id="PF13505"/>
    </source>
</evidence>
<dbReference type="InterPro" id="IPR051692">
    <property type="entry name" value="OMP-like"/>
</dbReference>
<keyword evidence="3" id="KW-0472">Membrane</keyword>